<feature type="region of interest" description="Disordered" evidence="2">
    <location>
        <begin position="197"/>
        <end position="265"/>
    </location>
</feature>
<comment type="similarity">
    <text evidence="1">Belongs to the PPP4R2 family.</text>
</comment>
<name>A0A8H7P3B9_9APHY</name>
<dbReference type="GO" id="GO:0019888">
    <property type="term" value="F:protein phosphatase regulator activity"/>
    <property type="evidence" value="ECO:0007669"/>
    <property type="project" value="InterPro"/>
</dbReference>
<evidence type="ECO:0008006" key="5">
    <source>
        <dbReference type="Google" id="ProtNLM"/>
    </source>
</evidence>
<evidence type="ECO:0000313" key="4">
    <source>
        <dbReference type="Proteomes" id="UP000639403"/>
    </source>
</evidence>
<dbReference type="PANTHER" id="PTHR16487:SF0">
    <property type="entry name" value="PROTEIN PHOSPHATASE 4 REGULATORY SUBUNIT 2-RELATED"/>
    <property type="match status" value="1"/>
</dbReference>
<feature type="compositionally biased region" description="Basic and acidic residues" evidence="2">
    <location>
        <begin position="1"/>
        <end position="12"/>
    </location>
</feature>
<feature type="region of interest" description="Disordered" evidence="2">
    <location>
        <begin position="1"/>
        <end position="52"/>
    </location>
</feature>
<dbReference type="Pfam" id="PF09184">
    <property type="entry name" value="PPP4R2"/>
    <property type="match status" value="1"/>
</dbReference>
<reference evidence="3" key="1">
    <citation type="submission" date="2020-11" db="EMBL/GenBank/DDBJ databases">
        <authorList>
            <person name="Koelle M."/>
            <person name="Horta M.A.C."/>
            <person name="Nowrousian M."/>
            <person name="Ohm R.A."/>
            <person name="Benz P."/>
            <person name="Pilgard A."/>
        </authorList>
    </citation>
    <scope>NUCLEOTIDE SEQUENCE</scope>
    <source>
        <strain evidence="3">FPRL280</strain>
    </source>
</reference>
<sequence length="265" mass="28461">MFLSGDVKKEYSRSTVQAAPCPGGLKLPPFPPRQRNDTNPYEAPKNTPTGKEAADFQREINTQIDGFDKSPPFTIQRVCELVLRPTEHYKHLGKYLRAVEKSLLVTSTWDAFPLTTDSTTNQTGVSRVPLGAPTLSTPTTPIFSPIPFLHEDARRSSSRSPPPSPLVLPAMAVGGTATATPHAGAEGAEQKALGLVDELDDPSPGHLSEHPQPLSATTTVPDPKPLFSLHSRFVKAKIEPEEVPQNKPESGSGGEASAAQEETKS</sequence>
<dbReference type="EMBL" id="JADOXO010000072">
    <property type="protein sequence ID" value="KAF9815274.1"/>
    <property type="molecule type" value="Genomic_DNA"/>
</dbReference>
<evidence type="ECO:0000256" key="2">
    <source>
        <dbReference type="SAM" id="MobiDB-lite"/>
    </source>
</evidence>
<reference evidence="3" key="2">
    <citation type="journal article" name="Front. Microbiol.">
        <title>Degradative Capacity of Two Strains of Rhodonia placenta: From Phenotype to Genotype.</title>
        <authorList>
            <person name="Kolle M."/>
            <person name="Horta M.A.C."/>
            <person name="Nowrousian M."/>
            <person name="Ohm R.A."/>
            <person name="Benz J.P."/>
            <person name="Pilgard A."/>
        </authorList>
    </citation>
    <scope>NUCLEOTIDE SEQUENCE</scope>
    <source>
        <strain evidence="3">FPRL280</strain>
    </source>
</reference>
<organism evidence="3 4">
    <name type="scientific">Rhodonia placenta</name>
    <dbReference type="NCBI Taxonomy" id="104341"/>
    <lineage>
        <taxon>Eukaryota</taxon>
        <taxon>Fungi</taxon>
        <taxon>Dikarya</taxon>
        <taxon>Basidiomycota</taxon>
        <taxon>Agaricomycotina</taxon>
        <taxon>Agaricomycetes</taxon>
        <taxon>Polyporales</taxon>
        <taxon>Adustoporiaceae</taxon>
        <taxon>Rhodonia</taxon>
    </lineage>
</organism>
<comment type="caution">
    <text evidence="3">The sequence shown here is derived from an EMBL/GenBank/DDBJ whole genome shotgun (WGS) entry which is preliminary data.</text>
</comment>
<accession>A0A8H7P3B9</accession>
<evidence type="ECO:0000313" key="3">
    <source>
        <dbReference type="EMBL" id="KAF9815274.1"/>
    </source>
</evidence>
<dbReference type="GO" id="GO:0005634">
    <property type="term" value="C:nucleus"/>
    <property type="evidence" value="ECO:0007669"/>
    <property type="project" value="TreeGrafter"/>
</dbReference>
<dbReference type="AlphaFoldDB" id="A0A8H7P3B9"/>
<gene>
    <name evidence="3" type="ORF">IEO21_04637</name>
</gene>
<proteinExistence type="inferred from homology"/>
<dbReference type="Proteomes" id="UP000639403">
    <property type="component" value="Unassembled WGS sequence"/>
</dbReference>
<dbReference type="InterPro" id="IPR015267">
    <property type="entry name" value="PPP4R2"/>
</dbReference>
<dbReference type="PANTHER" id="PTHR16487">
    <property type="entry name" value="PPP4R2-RELATED PROTEIN"/>
    <property type="match status" value="1"/>
</dbReference>
<evidence type="ECO:0000256" key="1">
    <source>
        <dbReference type="ARBA" id="ARBA00009207"/>
    </source>
</evidence>
<protein>
    <recommendedName>
        <fullName evidence="5">PPP4R2-domain-containing protein</fullName>
    </recommendedName>
</protein>
<dbReference type="GO" id="GO:0005737">
    <property type="term" value="C:cytoplasm"/>
    <property type="evidence" value="ECO:0007669"/>
    <property type="project" value="TreeGrafter"/>
</dbReference>
<dbReference type="GO" id="GO:0030289">
    <property type="term" value="C:protein phosphatase 4 complex"/>
    <property type="evidence" value="ECO:0007669"/>
    <property type="project" value="InterPro"/>
</dbReference>